<dbReference type="AlphaFoldDB" id="A0A174FN44"/>
<dbReference type="OrthoDB" id="1908362at2"/>
<name>A0A174FN44_9CLOT</name>
<accession>A0A174FN44</accession>
<dbReference type="RefSeq" id="WP_055277257.1">
    <property type="nucleotide sequence ID" value="NZ_CYZV01000027.1"/>
</dbReference>
<protein>
    <submittedName>
        <fullName evidence="1">Uncharacterized protein</fullName>
    </submittedName>
</protein>
<evidence type="ECO:0000313" key="2">
    <source>
        <dbReference type="Proteomes" id="UP000095558"/>
    </source>
</evidence>
<sequence>MDSIIMNYIEEKLTDNLKKDFVVAAIHFIVDEELCSEEDIKKIENRKKDKRDEKVDDCLKLSAIYGYIVYRAVTSGNLDEETDMKCCKILMELSRTVSNYITAEIEGKELVDYFKEFTSKLRISNECNKFVLNKINNMEECDIQWEATHEN</sequence>
<dbReference type="EMBL" id="CYZV01000027">
    <property type="protein sequence ID" value="CUO49920.1"/>
    <property type="molecule type" value="Genomic_DNA"/>
</dbReference>
<proteinExistence type="predicted"/>
<evidence type="ECO:0000313" key="1">
    <source>
        <dbReference type="EMBL" id="CUO49920.1"/>
    </source>
</evidence>
<gene>
    <name evidence="1" type="ORF">ERS852470_02523</name>
</gene>
<organism evidence="1 2">
    <name type="scientific">Clostridium disporicum</name>
    <dbReference type="NCBI Taxonomy" id="84024"/>
    <lineage>
        <taxon>Bacteria</taxon>
        <taxon>Bacillati</taxon>
        <taxon>Bacillota</taxon>
        <taxon>Clostridia</taxon>
        <taxon>Eubacteriales</taxon>
        <taxon>Clostridiaceae</taxon>
        <taxon>Clostridium</taxon>
    </lineage>
</organism>
<reference evidence="1 2" key="1">
    <citation type="submission" date="2015-09" db="EMBL/GenBank/DDBJ databases">
        <authorList>
            <consortium name="Pathogen Informatics"/>
        </authorList>
    </citation>
    <scope>NUCLEOTIDE SEQUENCE [LARGE SCALE GENOMIC DNA]</scope>
    <source>
        <strain evidence="1 2">2789STDY5834855</strain>
    </source>
</reference>
<dbReference type="Proteomes" id="UP000095558">
    <property type="component" value="Unassembled WGS sequence"/>
</dbReference>